<dbReference type="PANTHER" id="PTHR46017">
    <property type="entry name" value="ALPHA-MANNOSIDASE 2C1"/>
    <property type="match status" value="1"/>
</dbReference>
<evidence type="ECO:0000256" key="1">
    <source>
        <dbReference type="ARBA" id="ARBA00009792"/>
    </source>
</evidence>
<evidence type="ECO:0000259" key="5">
    <source>
        <dbReference type="SMART" id="SM00872"/>
    </source>
</evidence>
<evidence type="ECO:0000313" key="6">
    <source>
        <dbReference type="EMBL" id="AQQ70721.1"/>
    </source>
</evidence>
<dbReference type="EMBL" id="CP019646">
    <property type="protein sequence ID" value="AQQ70721.1"/>
    <property type="molecule type" value="Genomic_DNA"/>
</dbReference>
<dbReference type="Pfam" id="PF09261">
    <property type="entry name" value="Alpha-mann_mid"/>
    <property type="match status" value="1"/>
</dbReference>
<dbReference type="Pfam" id="PF07748">
    <property type="entry name" value="Glyco_hydro_38C"/>
    <property type="match status" value="1"/>
</dbReference>
<dbReference type="STRING" id="1851148.SMSP2_01081"/>
<accession>A0A1Q2MDF6</accession>
<dbReference type="InterPro" id="IPR011682">
    <property type="entry name" value="Glyco_hydro_38_C"/>
</dbReference>
<protein>
    <submittedName>
        <fullName evidence="6">Mannosylglycerate hydrolase</fullName>
        <ecNumber evidence="6">3.2.1.170</ecNumber>
    </submittedName>
</protein>
<keyword evidence="2" id="KW-0479">Metal-binding</keyword>
<dbReference type="Gene3D" id="3.20.110.10">
    <property type="entry name" value="Glycoside hydrolase 38, N terminal domain"/>
    <property type="match status" value="1"/>
</dbReference>
<dbReference type="InterPro" id="IPR000602">
    <property type="entry name" value="Glyco_hydro_38_N"/>
</dbReference>
<dbReference type="SUPFAM" id="SSF74650">
    <property type="entry name" value="Galactose mutarotase-like"/>
    <property type="match status" value="1"/>
</dbReference>
<dbReference type="GO" id="GO:0102546">
    <property type="term" value="F:mannosylglycerate hydrolase activity"/>
    <property type="evidence" value="ECO:0007669"/>
    <property type="project" value="UniProtKB-EC"/>
</dbReference>
<dbReference type="OrthoDB" id="9772207at2"/>
<dbReference type="Gene3D" id="3.40.50.11160">
    <property type="match status" value="1"/>
</dbReference>
<dbReference type="EC" id="3.2.1.170" evidence="6"/>
<dbReference type="InterPro" id="IPR041147">
    <property type="entry name" value="GH38_C"/>
</dbReference>
<keyword evidence="4 6" id="KW-0326">Glycosidase</keyword>
<dbReference type="Gene3D" id="2.60.40.2220">
    <property type="match status" value="1"/>
</dbReference>
<sequence>MALYPVDTKKSDSKDADSKNYNMHLIINTHWDREYRWSFCETQMRLVEAVDILLETMEKDPRFKYFHTDSQASFLDDYLELRPENRQRVEKLVGEGRLLAGPWYTLPAEFLVSGEALVRNLLMGHKIAGDMGGVMKAGYNIFSWGQVSQLPQIYSQFGMDTILFYRGIDQSNIDKLEFNWQSPDGTNALGITFGSYHRLNFWVYVYRPYIDIDAKAVLSRDGSQGFLANLCDSYSHDINHHFVNQGSRQDLIAALNGMDTLLDTVKDKASTPELLFLQGFDQENPDPIVPDLVDAINNKIDYGKITVSSLPEYIEKVKESLKSQGTENDLNQLSGEMLNVERSGDPFAPLYIGVFSARMPLKQMNTACEYLLEKWAEPSAVWAMLAGRRYPESVLEKAWRQLLQNQQHDGIGGCHVDRITTSMIERYDNSRDISETVTRDSLTAVIQNIDMSDLDSQQVGLVIFNSSPQPRSEEVVCTVDIPHKWGLRYIPGTMYKNDLGIDIFDESGKRVPSQILEQDDDTVYTYLKYGSATNFEATRIKVAIKADDIPAMGYKCFTAKAKNSVDRPVETLTPEPNVLENKYIRAEIQFDGTINLCDKENKTSYDGLNYFEDSGEAGGPLIHCPPNKNQIYTTKGRPADVSLVHSGPLMSRYCIEHEWLLPEGLFSETKIHVPHGKKWVDNSAPQRSSVKVPLRMRTEVTLCASSRKLEFETFIDNNIKDHRLRVGFPTGKSEVTHCSVDTPFDVVSRDIRIPDSSGWYEEAAKTLPCHSFIDVSDEKSGLSVMHRGLPEYEVADNKDRSIMLTLLRCFGTAGNPTETYEPQPLAQCQGSRSYKYAVYCHSGNFRKGRVAAEANEYTTALRAAQCSGHEGSLPKSYSFFSVDNDNFIVTSLKKAQYSDDIVLRGFNTADKTIKVKLSSTAGIKSAYKITLEEKEKCPLEVKDFNQVIFEAGKAEIVSVRLGIAAAAKNQ</sequence>
<dbReference type="Gene3D" id="2.60.40.2210">
    <property type="match status" value="1"/>
</dbReference>
<dbReference type="InterPro" id="IPR015341">
    <property type="entry name" value="Glyco_hydro_38_cen"/>
</dbReference>
<dbReference type="Gene3D" id="1.20.1270.50">
    <property type="entry name" value="Glycoside hydrolase family 38, central domain"/>
    <property type="match status" value="1"/>
</dbReference>
<keyword evidence="3 6" id="KW-0378">Hydrolase</keyword>
<dbReference type="InterPro" id="IPR037094">
    <property type="entry name" value="Glyco_hydro_38_cen_sf"/>
</dbReference>
<comment type="similarity">
    <text evidence="1">Belongs to the glycosyl hydrolase 38 family.</text>
</comment>
<reference evidence="7" key="1">
    <citation type="submission" date="2017-02" db="EMBL/GenBank/DDBJ databases">
        <title>Comparative genomics and description of representatives of a novel lineage of planctomycetes thriving in anoxic sediments.</title>
        <authorList>
            <person name="Spring S."/>
            <person name="Bunk B."/>
            <person name="Sproer C."/>
        </authorList>
    </citation>
    <scope>NUCLEOTIDE SEQUENCE [LARGE SCALE GENOMIC DNA]</scope>
    <source>
        <strain evidence="7">SM-Chi-D1</strain>
    </source>
</reference>
<dbReference type="Pfam" id="PF17677">
    <property type="entry name" value="Glyco_hydro38C2"/>
    <property type="match status" value="1"/>
</dbReference>
<dbReference type="RefSeq" id="WP_146682962.1">
    <property type="nucleotide sequence ID" value="NZ_CP019646.1"/>
</dbReference>
<dbReference type="PANTHER" id="PTHR46017:SF2">
    <property type="entry name" value="MANNOSYLGLYCERATE HYDROLASE"/>
    <property type="match status" value="1"/>
</dbReference>
<organism evidence="6 7">
    <name type="scientific">Limihaloglobus sulfuriphilus</name>
    <dbReference type="NCBI Taxonomy" id="1851148"/>
    <lineage>
        <taxon>Bacteria</taxon>
        <taxon>Pseudomonadati</taxon>
        <taxon>Planctomycetota</taxon>
        <taxon>Phycisphaerae</taxon>
        <taxon>Sedimentisphaerales</taxon>
        <taxon>Sedimentisphaeraceae</taxon>
        <taxon>Limihaloglobus</taxon>
    </lineage>
</organism>
<dbReference type="GO" id="GO:0009313">
    <property type="term" value="P:oligosaccharide catabolic process"/>
    <property type="evidence" value="ECO:0007669"/>
    <property type="project" value="TreeGrafter"/>
</dbReference>
<dbReference type="KEGG" id="pbas:SMSP2_01081"/>
<proteinExistence type="inferred from homology"/>
<dbReference type="GO" id="GO:0006013">
    <property type="term" value="P:mannose metabolic process"/>
    <property type="evidence" value="ECO:0007669"/>
    <property type="project" value="InterPro"/>
</dbReference>
<evidence type="ECO:0000256" key="2">
    <source>
        <dbReference type="ARBA" id="ARBA00022723"/>
    </source>
</evidence>
<dbReference type="SMART" id="SM00872">
    <property type="entry name" value="Alpha-mann_mid"/>
    <property type="match status" value="1"/>
</dbReference>
<dbReference type="SUPFAM" id="SSF88688">
    <property type="entry name" value="Families 57/38 glycoside transferase middle domain"/>
    <property type="match status" value="1"/>
</dbReference>
<dbReference type="GO" id="GO:0046872">
    <property type="term" value="F:metal ion binding"/>
    <property type="evidence" value="ECO:0007669"/>
    <property type="project" value="UniProtKB-KW"/>
</dbReference>
<evidence type="ECO:0000256" key="3">
    <source>
        <dbReference type="ARBA" id="ARBA00022801"/>
    </source>
</evidence>
<dbReference type="InterPro" id="IPR027291">
    <property type="entry name" value="Glyco_hydro_38_N_sf"/>
</dbReference>
<dbReference type="InterPro" id="IPR011330">
    <property type="entry name" value="Glyco_hydro/deAcase_b/a-brl"/>
</dbReference>
<dbReference type="InterPro" id="IPR028995">
    <property type="entry name" value="Glyco_hydro_57/38_cen_sf"/>
</dbReference>
<dbReference type="AlphaFoldDB" id="A0A1Q2MDF6"/>
<dbReference type="GO" id="GO:0004559">
    <property type="term" value="F:alpha-mannosidase activity"/>
    <property type="evidence" value="ECO:0007669"/>
    <property type="project" value="InterPro"/>
</dbReference>
<dbReference type="Proteomes" id="UP000188181">
    <property type="component" value="Chromosome"/>
</dbReference>
<dbReference type="GO" id="GO:0030246">
    <property type="term" value="F:carbohydrate binding"/>
    <property type="evidence" value="ECO:0007669"/>
    <property type="project" value="InterPro"/>
</dbReference>
<feature type="domain" description="Glycoside hydrolase family 38 central" evidence="5">
    <location>
        <begin position="349"/>
        <end position="427"/>
    </location>
</feature>
<evidence type="ECO:0000313" key="7">
    <source>
        <dbReference type="Proteomes" id="UP000188181"/>
    </source>
</evidence>
<gene>
    <name evidence="6" type="primary">mngB_6</name>
    <name evidence="6" type="ORF">SMSP2_01081</name>
</gene>
<evidence type="ECO:0000256" key="4">
    <source>
        <dbReference type="ARBA" id="ARBA00023295"/>
    </source>
</evidence>
<dbReference type="Pfam" id="PF01074">
    <property type="entry name" value="Glyco_hydro_38N"/>
    <property type="match status" value="1"/>
</dbReference>
<dbReference type="SUPFAM" id="SSF88713">
    <property type="entry name" value="Glycoside hydrolase/deacetylase"/>
    <property type="match status" value="1"/>
</dbReference>
<keyword evidence="7" id="KW-1185">Reference proteome</keyword>
<dbReference type="InterPro" id="IPR011013">
    <property type="entry name" value="Gal_mutarotase_sf_dom"/>
</dbReference>
<name>A0A1Q2MDF6_9BACT</name>
<dbReference type="Gene3D" id="2.70.98.30">
    <property type="entry name" value="Golgi alpha-mannosidase II, domain 4"/>
    <property type="match status" value="1"/>
</dbReference>